<dbReference type="GeneID" id="17359403"/>
<dbReference type="PROSITE" id="PS50082">
    <property type="entry name" value="WD_REPEATS_2"/>
    <property type="match status" value="1"/>
</dbReference>
<dbReference type="SUPFAM" id="SSF50978">
    <property type="entry name" value="WD40 repeat-like"/>
    <property type="match status" value="1"/>
</dbReference>
<proteinExistence type="predicted"/>
<dbReference type="InParanoid" id="E1Z218"/>
<evidence type="ECO:0000313" key="3">
    <source>
        <dbReference type="Proteomes" id="UP000008141"/>
    </source>
</evidence>
<dbReference type="Proteomes" id="UP000008141">
    <property type="component" value="Unassembled WGS sequence"/>
</dbReference>
<dbReference type="InterPro" id="IPR001680">
    <property type="entry name" value="WD40_rpt"/>
</dbReference>
<name>E1Z218_CHLVA</name>
<reference evidence="2 3" key="1">
    <citation type="journal article" date="2010" name="Plant Cell">
        <title>The Chlorella variabilis NC64A genome reveals adaptation to photosymbiosis, coevolution with viruses, and cryptic sex.</title>
        <authorList>
            <person name="Blanc G."/>
            <person name="Duncan G."/>
            <person name="Agarkova I."/>
            <person name="Borodovsky M."/>
            <person name="Gurnon J."/>
            <person name="Kuo A."/>
            <person name="Lindquist E."/>
            <person name="Lucas S."/>
            <person name="Pangilinan J."/>
            <person name="Polle J."/>
            <person name="Salamov A."/>
            <person name="Terry A."/>
            <person name="Yamada T."/>
            <person name="Dunigan D.D."/>
            <person name="Grigoriev I.V."/>
            <person name="Claverie J.M."/>
            <person name="Van Etten J.L."/>
        </authorList>
    </citation>
    <scope>NUCLEOTIDE SEQUENCE [LARGE SCALE GENOMIC DNA]</scope>
    <source>
        <strain evidence="2 3">NC64A</strain>
    </source>
</reference>
<dbReference type="InterPro" id="IPR036322">
    <property type="entry name" value="WD40_repeat_dom_sf"/>
</dbReference>
<organism evidence="3">
    <name type="scientific">Chlorella variabilis</name>
    <name type="common">Green alga</name>
    <dbReference type="NCBI Taxonomy" id="554065"/>
    <lineage>
        <taxon>Eukaryota</taxon>
        <taxon>Viridiplantae</taxon>
        <taxon>Chlorophyta</taxon>
        <taxon>core chlorophytes</taxon>
        <taxon>Trebouxiophyceae</taxon>
        <taxon>Chlorellales</taxon>
        <taxon>Chlorellaceae</taxon>
        <taxon>Chlorella clade</taxon>
        <taxon>Chlorella</taxon>
    </lineage>
</organism>
<keyword evidence="3" id="KW-1185">Reference proteome</keyword>
<dbReference type="AlphaFoldDB" id="E1Z218"/>
<feature type="repeat" description="WD" evidence="1">
    <location>
        <begin position="117"/>
        <end position="150"/>
    </location>
</feature>
<dbReference type="STRING" id="554065.E1Z218"/>
<dbReference type="SUPFAM" id="SSF81383">
    <property type="entry name" value="F-box domain"/>
    <property type="match status" value="1"/>
</dbReference>
<evidence type="ECO:0000313" key="2">
    <source>
        <dbReference type="EMBL" id="EFN59918.1"/>
    </source>
</evidence>
<dbReference type="Gene3D" id="2.130.10.10">
    <property type="entry name" value="YVTN repeat-like/Quinoprotein amine dehydrogenase"/>
    <property type="match status" value="2"/>
</dbReference>
<dbReference type="OrthoDB" id="10265988at2759"/>
<sequence>MASTAEPPVDFVSELPSHLAQQVLARLDHHRDFAAAGCVCPCTRWRRRWWWRRVVQEEAVWLAGYGRRFPGWGCERTLRGAADWQEQEQLSWQERYRWRLGVERAWRQGRRHLVHALGNHAAWVNAVRLVPGGGGVASGGSEGAVNVWSLAGEPLLHDTTHSQAVWSLDADRRLVVSGKPQPGPRKGGVQVLDLERGEVALRLPAGWGGLASFPPDEADWPQFDVVTSVQLLPCGQQVLAGCMDGALQLLDLRSRQPAAQQLAWAQGDAATAAAAAFPWQGAGSSGGARLCAARCHEHLVVAGGDVAAVSLHDLRMGGARFAELALPAGAHALPAVFAMDLLYPRLATGGDGAGAGVWDLTRLDAAPGVLPAVPPAAAQPPPRVLAVPKRPARQGRRSSAAAVDCLFASNEYSLRHGLHMGCVYDVKLLEDGRLLSADHAGHVRQWSSGELVGGRHRHHCLTLGPAFAPSVDDPASALIDLELRGCERLCGGPMRPVGMHCLDACLTHLAVAGRDSVVRLYRYGQ</sequence>
<dbReference type="Pfam" id="PF00400">
    <property type="entry name" value="WD40"/>
    <property type="match status" value="1"/>
</dbReference>
<evidence type="ECO:0000256" key="1">
    <source>
        <dbReference type="PROSITE-ProRule" id="PRU00221"/>
    </source>
</evidence>
<dbReference type="EMBL" id="GL433835">
    <property type="protein sequence ID" value="EFN59918.1"/>
    <property type="molecule type" value="Genomic_DNA"/>
</dbReference>
<protein>
    <submittedName>
        <fullName evidence="2">Uncharacterized protein</fullName>
    </submittedName>
</protein>
<dbReference type="PANTHER" id="PTHR19855:SF11">
    <property type="entry name" value="RIBOSOME BIOGENESIS PROTEIN WDR12"/>
    <property type="match status" value="1"/>
</dbReference>
<dbReference type="KEGG" id="cvr:CHLNCDRAFT_132966"/>
<accession>E1Z218</accession>
<keyword evidence="1" id="KW-0853">WD repeat</keyword>
<dbReference type="RefSeq" id="XP_005852020.1">
    <property type="nucleotide sequence ID" value="XM_005851958.1"/>
</dbReference>
<dbReference type="InterPro" id="IPR015943">
    <property type="entry name" value="WD40/YVTN_repeat-like_dom_sf"/>
</dbReference>
<gene>
    <name evidence="2" type="ORF">CHLNCDRAFT_132966</name>
</gene>
<dbReference type="PROSITE" id="PS50294">
    <property type="entry name" value="WD_REPEATS_REGION"/>
    <property type="match status" value="1"/>
</dbReference>
<dbReference type="PANTHER" id="PTHR19855">
    <property type="entry name" value="WD40 REPEAT PROTEIN 12, 37"/>
    <property type="match status" value="1"/>
</dbReference>
<dbReference type="SMART" id="SM00320">
    <property type="entry name" value="WD40"/>
    <property type="match status" value="4"/>
</dbReference>
<dbReference type="InterPro" id="IPR036047">
    <property type="entry name" value="F-box-like_dom_sf"/>
</dbReference>